<evidence type="ECO:0000313" key="2">
    <source>
        <dbReference type="EMBL" id="OGN32155.1"/>
    </source>
</evidence>
<keyword evidence="1" id="KW-0812">Transmembrane</keyword>
<feature type="transmembrane region" description="Helical" evidence="1">
    <location>
        <begin position="109"/>
        <end position="129"/>
    </location>
</feature>
<dbReference type="STRING" id="1802706.A3I32_00370"/>
<reference evidence="2 3" key="1">
    <citation type="journal article" date="2016" name="Nat. Commun.">
        <title>Thousands of microbial genomes shed light on interconnected biogeochemical processes in an aquifer system.</title>
        <authorList>
            <person name="Anantharaman K."/>
            <person name="Brown C.T."/>
            <person name="Hug L.A."/>
            <person name="Sharon I."/>
            <person name="Castelle C.J."/>
            <person name="Probst A.J."/>
            <person name="Thomas B.C."/>
            <person name="Singh A."/>
            <person name="Wilkins M.J."/>
            <person name="Karaoz U."/>
            <person name="Brodie E.L."/>
            <person name="Williams K.H."/>
            <person name="Hubbard S.S."/>
            <person name="Banfield J.F."/>
        </authorList>
    </citation>
    <scope>NUCLEOTIDE SEQUENCE [LARGE SCALE GENOMIC DNA]</scope>
</reference>
<evidence type="ECO:0000313" key="3">
    <source>
        <dbReference type="Proteomes" id="UP000177494"/>
    </source>
</evidence>
<dbReference type="AlphaFoldDB" id="A0A1F8H3H4"/>
<proteinExistence type="predicted"/>
<dbReference type="EMBL" id="MGKU01000024">
    <property type="protein sequence ID" value="OGN32155.1"/>
    <property type="molecule type" value="Genomic_DNA"/>
</dbReference>
<name>A0A1F8H3H4_9BACT</name>
<organism evidence="2 3">
    <name type="scientific">Candidatus Yanofskybacteria bacterium RIFCSPLOWO2_02_FULL_45_10</name>
    <dbReference type="NCBI Taxonomy" id="1802706"/>
    <lineage>
        <taxon>Bacteria</taxon>
        <taxon>Candidatus Yanofskyibacteriota</taxon>
    </lineage>
</organism>
<gene>
    <name evidence="2" type="ORF">A3I32_00370</name>
</gene>
<feature type="transmembrane region" description="Helical" evidence="1">
    <location>
        <begin position="81"/>
        <end position="100"/>
    </location>
</feature>
<protein>
    <submittedName>
        <fullName evidence="2">Uncharacterized protein</fullName>
    </submittedName>
</protein>
<dbReference type="Proteomes" id="UP000177494">
    <property type="component" value="Unassembled WGS sequence"/>
</dbReference>
<sequence>MARRPVTNREPIMGLSLLAVSGNRYAAARRDPWWAFCINMQDITKPVVRKPFPWKEYAVNILIANIPASVGIALLNEIDVTGFLIPLALIFGGAVIVGWIRKRPATWKTVLLASGANIVFFFGAALIAISL</sequence>
<evidence type="ECO:0000256" key="1">
    <source>
        <dbReference type="SAM" id="Phobius"/>
    </source>
</evidence>
<feature type="transmembrane region" description="Helical" evidence="1">
    <location>
        <begin position="57"/>
        <end position="75"/>
    </location>
</feature>
<accession>A0A1F8H3H4</accession>
<keyword evidence="1" id="KW-0472">Membrane</keyword>
<keyword evidence="1" id="KW-1133">Transmembrane helix</keyword>
<comment type="caution">
    <text evidence="2">The sequence shown here is derived from an EMBL/GenBank/DDBJ whole genome shotgun (WGS) entry which is preliminary data.</text>
</comment>